<dbReference type="Proteomes" id="UP000516957">
    <property type="component" value="Unassembled WGS sequence"/>
</dbReference>
<dbReference type="Pfam" id="PF13280">
    <property type="entry name" value="WYL"/>
    <property type="match status" value="1"/>
</dbReference>
<dbReference type="InterPro" id="IPR026881">
    <property type="entry name" value="WYL_dom"/>
</dbReference>
<dbReference type="InterPro" id="IPR051534">
    <property type="entry name" value="CBASS_pafABC_assoc_protein"/>
</dbReference>
<proteinExistence type="predicted"/>
<reference evidence="3 4" key="1">
    <citation type="submission" date="2020-07" db="EMBL/GenBank/DDBJ databases">
        <title>Sequencing the genomes of 1000 actinobacteria strains.</title>
        <authorList>
            <person name="Klenk H.-P."/>
        </authorList>
    </citation>
    <scope>NUCLEOTIDE SEQUENCE [LARGE SCALE GENOMIC DNA]</scope>
    <source>
        <strain evidence="3 4">DSM 18965</strain>
    </source>
</reference>
<comment type="caution">
    <text evidence="3">The sequence shown here is derived from an EMBL/GenBank/DDBJ whole genome shotgun (WGS) entry which is preliminary data.</text>
</comment>
<organism evidence="3 4">
    <name type="scientific">Nocardioides marinisabuli</name>
    <dbReference type="NCBI Taxonomy" id="419476"/>
    <lineage>
        <taxon>Bacteria</taxon>
        <taxon>Bacillati</taxon>
        <taxon>Actinomycetota</taxon>
        <taxon>Actinomycetes</taxon>
        <taxon>Propionibacteriales</taxon>
        <taxon>Nocardioidaceae</taxon>
        <taxon>Nocardioides</taxon>
    </lineage>
</organism>
<sequence>MAAVRKSERLMNLLIMLLVQRHFVPKQRIRSILYPGSTDEAFEKMFERDKEELRSLGVPIEVGHMDAYFDDEPGYRIQPEQLGLPAIELEADEAAVIGLATRVWQHARLAEATTDAVRKLTAAGVEVDVSALDIVEPRLSADEPSFEVFWEATQERCAVEFDYRTASSTEVTTRHLQPWGVARHAGRWYVVGLDTDRGEERVFRLSRVQGQARRTGPAAAYDVPPGTDLQALTRRLAPTPAPEQAVLLVRRGAGHLLRRGAESIETDVVGPDDATTWDRVVLTRSALGLADEVLGHGSAVVVEEPTSLRAEVVSRLRTTLEARAGEAS</sequence>
<evidence type="ECO:0000259" key="2">
    <source>
        <dbReference type="Pfam" id="PF25583"/>
    </source>
</evidence>
<accession>A0A7Y9F402</accession>
<dbReference type="InterPro" id="IPR057727">
    <property type="entry name" value="WCX_dom"/>
</dbReference>
<dbReference type="Pfam" id="PF25583">
    <property type="entry name" value="WCX"/>
    <property type="match status" value="1"/>
</dbReference>
<keyword evidence="3" id="KW-0647">Proteasome</keyword>
<name>A0A7Y9F402_9ACTN</name>
<dbReference type="GO" id="GO:0000502">
    <property type="term" value="C:proteasome complex"/>
    <property type="evidence" value="ECO:0007669"/>
    <property type="project" value="UniProtKB-KW"/>
</dbReference>
<evidence type="ECO:0000313" key="3">
    <source>
        <dbReference type="EMBL" id="NYD59043.1"/>
    </source>
</evidence>
<evidence type="ECO:0000313" key="4">
    <source>
        <dbReference type="Proteomes" id="UP000516957"/>
    </source>
</evidence>
<dbReference type="AlphaFoldDB" id="A0A7Y9F402"/>
<feature type="domain" description="WCX" evidence="2">
    <location>
        <begin position="242"/>
        <end position="319"/>
    </location>
</feature>
<dbReference type="PANTHER" id="PTHR34580:SF3">
    <property type="entry name" value="PROTEIN PAFB"/>
    <property type="match status" value="1"/>
</dbReference>
<evidence type="ECO:0000259" key="1">
    <source>
        <dbReference type="Pfam" id="PF13280"/>
    </source>
</evidence>
<dbReference type="EMBL" id="JACCBE010000001">
    <property type="protein sequence ID" value="NYD59043.1"/>
    <property type="molecule type" value="Genomic_DNA"/>
</dbReference>
<dbReference type="RefSeq" id="WP_179616555.1">
    <property type="nucleotide sequence ID" value="NZ_CP059163.1"/>
</dbReference>
<dbReference type="PANTHER" id="PTHR34580">
    <property type="match status" value="1"/>
</dbReference>
<feature type="domain" description="WYL" evidence="1">
    <location>
        <begin position="146"/>
        <end position="209"/>
    </location>
</feature>
<protein>
    <submittedName>
        <fullName evidence="3">Proteasome accessory factor B</fullName>
    </submittedName>
</protein>
<keyword evidence="4" id="KW-1185">Reference proteome</keyword>
<dbReference type="PROSITE" id="PS52050">
    <property type="entry name" value="WYL"/>
    <property type="match status" value="1"/>
</dbReference>
<gene>
    <name evidence="3" type="ORF">BKA08_003281</name>
</gene>